<evidence type="ECO:0000313" key="4">
    <source>
        <dbReference type="Proteomes" id="UP000215332"/>
    </source>
</evidence>
<accession>A0A239WVH9</accession>
<reference evidence="3 4" key="1">
    <citation type="submission" date="2017-06" db="EMBL/GenBank/DDBJ databases">
        <authorList>
            <consortium name="Pathogen Informatics"/>
        </authorList>
    </citation>
    <scope>NUCLEOTIDE SEQUENCE [LARGE SCALE GENOMIC DNA]</scope>
    <source>
        <strain evidence="3 4">NCTC11865</strain>
    </source>
</reference>
<dbReference type="SUPFAM" id="SSF53300">
    <property type="entry name" value="vWA-like"/>
    <property type="match status" value="1"/>
</dbReference>
<dbReference type="SMART" id="SM00327">
    <property type="entry name" value="VWA"/>
    <property type="match status" value="1"/>
</dbReference>
<gene>
    <name evidence="3" type="ORF">SAMEA4412665_01668</name>
</gene>
<dbReference type="EMBL" id="LT906441">
    <property type="protein sequence ID" value="SNV38269.1"/>
    <property type="molecule type" value="Genomic_DNA"/>
</dbReference>
<dbReference type="Pfam" id="PF00092">
    <property type="entry name" value="VWA"/>
    <property type="match status" value="1"/>
</dbReference>
<dbReference type="AlphaFoldDB" id="A0A239WVH9"/>
<protein>
    <submittedName>
        <fullName evidence="3">von Willebrand factor type A domain</fullName>
    </submittedName>
</protein>
<name>A0A239WVH9_9ACTN</name>
<keyword evidence="1" id="KW-0472">Membrane</keyword>
<keyword evidence="1" id="KW-1133">Transmembrane helix</keyword>
<dbReference type="eggNOG" id="COG2304">
    <property type="taxonomic scope" value="Bacteria"/>
</dbReference>
<feature type="domain" description="VWFA" evidence="2">
    <location>
        <begin position="93"/>
        <end position="265"/>
    </location>
</feature>
<dbReference type="InterPro" id="IPR002035">
    <property type="entry name" value="VWF_A"/>
</dbReference>
<dbReference type="Proteomes" id="UP000215332">
    <property type="component" value="Chromosome 1"/>
</dbReference>
<evidence type="ECO:0000256" key="1">
    <source>
        <dbReference type="SAM" id="Phobius"/>
    </source>
</evidence>
<dbReference type="Gene3D" id="3.40.50.410">
    <property type="entry name" value="von Willebrand factor, type A domain"/>
    <property type="match status" value="1"/>
</dbReference>
<dbReference type="RefSeq" id="WP_065860495.1">
    <property type="nucleotide sequence ID" value="NZ_LT906441.1"/>
</dbReference>
<organism evidence="3 4">
    <name type="scientific">Cutibacterium granulosum</name>
    <dbReference type="NCBI Taxonomy" id="33011"/>
    <lineage>
        <taxon>Bacteria</taxon>
        <taxon>Bacillati</taxon>
        <taxon>Actinomycetota</taxon>
        <taxon>Actinomycetes</taxon>
        <taxon>Propionibacteriales</taxon>
        <taxon>Propionibacteriaceae</taxon>
        <taxon>Cutibacterium</taxon>
    </lineage>
</organism>
<dbReference type="KEGG" id="cgrn:4412665_01668"/>
<keyword evidence="1" id="KW-0812">Transmembrane</keyword>
<evidence type="ECO:0000313" key="3">
    <source>
        <dbReference type="EMBL" id="SNV38269.1"/>
    </source>
</evidence>
<proteinExistence type="predicted"/>
<feature type="transmembrane region" description="Helical" evidence="1">
    <location>
        <begin position="60"/>
        <end position="81"/>
    </location>
</feature>
<dbReference type="InterPro" id="IPR036465">
    <property type="entry name" value="vWFA_dom_sf"/>
</dbReference>
<feature type="transmembrane region" description="Helical" evidence="1">
    <location>
        <begin position="6"/>
        <end position="26"/>
    </location>
</feature>
<evidence type="ECO:0000259" key="2">
    <source>
        <dbReference type="SMART" id="SM00327"/>
    </source>
</evidence>
<sequence>MDLMWWWMWPIVVVAVAMTVLIGLVLRRHESIERLAVAHVDRLRALPAYRDHARRRVRCLVVEMVCWAVAACGVGLVAARLQGIDDDDRQIRTRDVMLCLDVSGSMEGVDRQVINTYIQLADRITDDRIGFVMFDSSSVTVFPLTHDRDIVKTGLKQARDQLDRADLPSGVRYGPGGSLVGDGLASCLSRFDQLDQPRSRNVVLATDNMNAGPSVYTLPQAIDLAVKRHIMVFGIVPENTDLDARAAGDELHQQVLRTHGQTLTIPSDGQADTADIAHRIQSQAKKAVMAMATHRSYDRPWPGALMVGIGTLGALVARRREER</sequence>